<feature type="compositionally biased region" description="Polar residues" evidence="1">
    <location>
        <begin position="24"/>
        <end position="41"/>
    </location>
</feature>
<keyword evidence="3" id="KW-1185">Reference proteome</keyword>
<dbReference type="AlphaFoldDB" id="A0AAV9IM18"/>
<proteinExistence type="predicted"/>
<comment type="caution">
    <text evidence="2">The sequence shown here is derived from an EMBL/GenBank/DDBJ whole genome shotgun (WGS) entry which is preliminary data.</text>
</comment>
<evidence type="ECO:0000256" key="1">
    <source>
        <dbReference type="SAM" id="MobiDB-lite"/>
    </source>
</evidence>
<feature type="compositionally biased region" description="Polar residues" evidence="1">
    <location>
        <begin position="1"/>
        <end position="15"/>
    </location>
</feature>
<sequence length="222" mass="25048">MVTTRSSSKKIQSLSRTEKENDNSDINSSYTPYQETCSKNDSSTEKTGNKLTRELAALGVITHPKRTPKKNLDFEMFSSMNLNVESADTHDTDKAFNLVGSVETESVARKEESVENISHSFSESCSIQGDRGYREQNPRNTFVFNNRKGSSGVTEIGYKRPTASWKAKEKVKVGMEEESAQAKVALRERNRPYRTKPTNHNEAHYMMPTVSTIAKRVLKRPS</sequence>
<protein>
    <submittedName>
        <fullName evidence="2">Uncharacterized protein</fullName>
    </submittedName>
</protein>
<dbReference type="Proteomes" id="UP001300502">
    <property type="component" value="Unassembled WGS sequence"/>
</dbReference>
<evidence type="ECO:0000313" key="2">
    <source>
        <dbReference type="EMBL" id="KAK4528181.1"/>
    </source>
</evidence>
<feature type="region of interest" description="Disordered" evidence="1">
    <location>
        <begin position="1"/>
        <end position="50"/>
    </location>
</feature>
<evidence type="ECO:0000313" key="3">
    <source>
        <dbReference type="Proteomes" id="UP001300502"/>
    </source>
</evidence>
<reference evidence="2 3" key="1">
    <citation type="submission" date="2022-07" db="EMBL/GenBank/DDBJ databases">
        <title>Genome-wide signatures of adaptation to extreme environments.</title>
        <authorList>
            <person name="Cho C.H."/>
            <person name="Yoon H.S."/>
        </authorList>
    </citation>
    <scope>NUCLEOTIDE SEQUENCE [LARGE SCALE GENOMIC DNA]</scope>
    <source>
        <strain evidence="2 3">108.79 E11</strain>
    </source>
</reference>
<name>A0AAV9IM18_9RHOD</name>
<accession>A0AAV9IM18</accession>
<organism evidence="2 3">
    <name type="scientific">Galdieria yellowstonensis</name>
    <dbReference type="NCBI Taxonomy" id="3028027"/>
    <lineage>
        <taxon>Eukaryota</taxon>
        <taxon>Rhodophyta</taxon>
        <taxon>Bangiophyceae</taxon>
        <taxon>Galdieriales</taxon>
        <taxon>Galdieriaceae</taxon>
        <taxon>Galdieria</taxon>
    </lineage>
</organism>
<dbReference type="EMBL" id="JANCYU010000061">
    <property type="protein sequence ID" value="KAK4528181.1"/>
    <property type="molecule type" value="Genomic_DNA"/>
</dbReference>
<gene>
    <name evidence="2" type="ORF">GAYE_SCF53G6116</name>
</gene>